<feature type="transmembrane region" description="Helical" evidence="5">
    <location>
        <begin position="226"/>
        <end position="250"/>
    </location>
</feature>
<proteinExistence type="predicted"/>
<evidence type="ECO:0000256" key="4">
    <source>
        <dbReference type="ARBA" id="ARBA00023136"/>
    </source>
</evidence>
<dbReference type="InterPro" id="IPR004481">
    <property type="entry name" value="K/Na/Ca-exchanger"/>
</dbReference>
<dbReference type="GO" id="GO:0005886">
    <property type="term" value="C:plasma membrane"/>
    <property type="evidence" value="ECO:0007669"/>
    <property type="project" value="TreeGrafter"/>
</dbReference>
<dbReference type="GO" id="GO:0005262">
    <property type="term" value="F:calcium channel activity"/>
    <property type="evidence" value="ECO:0007669"/>
    <property type="project" value="TreeGrafter"/>
</dbReference>
<dbReference type="GO" id="GO:0008273">
    <property type="term" value="F:calcium, potassium:sodium antiporter activity"/>
    <property type="evidence" value="ECO:0007669"/>
    <property type="project" value="TreeGrafter"/>
</dbReference>
<dbReference type="AlphaFoldDB" id="A0A395V555"/>
<feature type="transmembrane region" description="Helical" evidence="5">
    <location>
        <begin position="128"/>
        <end position="146"/>
    </location>
</feature>
<feature type="transmembrane region" description="Helical" evidence="5">
    <location>
        <begin position="104"/>
        <end position="122"/>
    </location>
</feature>
<accession>A0A395V555</accession>
<evidence type="ECO:0000259" key="6">
    <source>
        <dbReference type="Pfam" id="PF01699"/>
    </source>
</evidence>
<dbReference type="PANTHER" id="PTHR10846">
    <property type="entry name" value="SODIUM/POTASSIUM/CALCIUM EXCHANGER"/>
    <property type="match status" value="1"/>
</dbReference>
<keyword evidence="2 5" id="KW-0812">Transmembrane</keyword>
<dbReference type="InterPro" id="IPR004837">
    <property type="entry name" value="NaCa_Exmemb"/>
</dbReference>
<dbReference type="Pfam" id="PF01699">
    <property type="entry name" value="Na_Ca_ex"/>
    <property type="match status" value="2"/>
</dbReference>
<dbReference type="PANTHER" id="PTHR10846:SF8">
    <property type="entry name" value="INNER MEMBRANE PROTEIN YRBG"/>
    <property type="match status" value="1"/>
</dbReference>
<feature type="transmembrane region" description="Helical" evidence="5">
    <location>
        <begin position="198"/>
        <end position="219"/>
    </location>
</feature>
<sequence length="305" mass="31933">MEYVLLLVGFVLLVKGADFFVEGSSSLAKILKVPSVIIGLTIVAMGTSAPEASVSINAALGGSNDIAISNVVGSNIFNGLVVVGICAFLSGFQTNAEILKRDMPVNILVTLILCLMFLDGTLGRVEGFLLLAGMVLYITCMIRSALRNREEGEVCKVLPLPKSILFMGGGLAAVIFGGDLVVDNACIIATNFGVSQNFIGLTIIAIGTSLPELVTSIVATRKGDSGLALGNAVGSNLFNILFILGMSAAISPLHVLGESVIDCVLLLCSGILLFVFARTKRSMSRAEGAVCVLLYVAYTAYLFVR</sequence>
<evidence type="ECO:0000256" key="3">
    <source>
        <dbReference type="ARBA" id="ARBA00022989"/>
    </source>
</evidence>
<comment type="caution">
    <text evidence="7">The sequence shown here is derived from an EMBL/GenBank/DDBJ whole genome shotgun (WGS) entry which is preliminary data.</text>
</comment>
<organism evidence="7 8">
    <name type="scientific">Roseburia hominis</name>
    <dbReference type="NCBI Taxonomy" id="301301"/>
    <lineage>
        <taxon>Bacteria</taxon>
        <taxon>Bacillati</taxon>
        <taxon>Bacillota</taxon>
        <taxon>Clostridia</taxon>
        <taxon>Lachnospirales</taxon>
        <taxon>Lachnospiraceae</taxon>
        <taxon>Roseburia</taxon>
    </lineage>
</organism>
<dbReference type="Proteomes" id="UP000266172">
    <property type="component" value="Unassembled WGS sequence"/>
</dbReference>
<protein>
    <submittedName>
        <fullName evidence="7">Sodium:calcium antiporter</fullName>
    </submittedName>
</protein>
<dbReference type="InterPro" id="IPR044880">
    <property type="entry name" value="NCX_ion-bd_dom_sf"/>
</dbReference>
<dbReference type="Gene3D" id="1.20.1420.30">
    <property type="entry name" value="NCX, central ion-binding region"/>
    <property type="match status" value="1"/>
</dbReference>
<dbReference type="RefSeq" id="WP_118098648.1">
    <property type="nucleotide sequence ID" value="NZ_CAUFGO010000013.1"/>
</dbReference>
<evidence type="ECO:0000256" key="1">
    <source>
        <dbReference type="ARBA" id="ARBA00004141"/>
    </source>
</evidence>
<feature type="transmembrane region" description="Helical" evidence="5">
    <location>
        <begin position="288"/>
        <end position="304"/>
    </location>
</feature>
<dbReference type="EMBL" id="QRVL01000026">
    <property type="protein sequence ID" value="RGS36006.1"/>
    <property type="molecule type" value="Genomic_DNA"/>
</dbReference>
<evidence type="ECO:0000256" key="2">
    <source>
        <dbReference type="ARBA" id="ARBA00022692"/>
    </source>
</evidence>
<reference evidence="7 8" key="1">
    <citation type="submission" date="2018-08" db="EMBL/GenBank/DDBJ databases">
        <title>A genome reference for cultivated species of the human gut microbiota.</title>
        <authorList>
            <person name="Zou Y."/>
            <person name="Xue W."/>
            <person name="Luo G."/>
        </authorList>
    </citation>
    <scope>NUCLEOTIDE SEQUENCE [LARGE SCALE GENOMIC DNA]</scope>
    <source>
        <strain evidence="7 8">AF22-12AC</strain>
    </source>
</reference>
<evidence type="ECO:0000256" key="5">
    <source>
        <dbReference type="SAM" id="Phobius"/>
    </source>
</evidence>
<feature type="domain" description="Sodium/calcium exchanger membrane region" evidence="6">
    <location>
        <begin position="3"/>
        <end position="141"/>
    </location>
</feature>
<name>A0A395V555_9FIRM</name>
<keyword evidence="4 5" id="KW-0472">Membrane</keyword>
<comment type="subcellular location">
    <subcellularLocation>
        <location evidence="1">Membrane</location>
        <topology evidence="1">Multi-pass membrane protein</topology>
    </subcellularLocation>
</comment>
<evidence type="ECO:0000313" key="7">
    <source>
        <dbReference type="EMBL" id="RGS36006.1"/>
    </source>
</evidence>
<feature type="transmembrane region" description="Helical" evidence="5">
    <location>
        <begin position="158"/>
        <end position="178"/>
    </location>
</feature>
<feature type="transmembrane region" description="Helical" evidence="5">
    <location>
        <begin position="256"/>
        <end position="276"/>
    </location>
</feature>
<gene>
    <name evidence="7" type="ORF">DWX93_16245</name>
</gene>
<evidence type="ECO:0000313" key="8">
    <source>
        <dbReference type="Proteomes" id="UP000266172"/>
    </source>
</evidence>
<keyword evidence="3 5" id="KW-1133">Transmembrane helix</keyword>
<dbReference type="NCBIfam" id="TIGR00367">
    <property type="entry name" value="calcium/sodium antiporter"/>
    <property type="match status" value="1"/>
</dbReference>
<feature type="transmembrane region" description="Helical" evidence="5">
    <location>
        <begin position="72"/>
        <end position="92"/>
    </location>
</feature>
<dbReference type="GO" id="GO:0006874">
    <property type="term" value="P:intracellular calcium ion homeostasis"/>
    <property type="evidence" value="ECO:0007669"/>
    <property type="project" value="TreeGrafter"/>
</dbReference>
<feature type="domain" description="Sodium/calcium exchanger membrane region" evidence="6">
    <location>
        <begin position="163"/>
        <end position="303"/>
    </location>
</feature>